<organism evidence="10 11">
    <name type="scientific">Heliophilum fasciatum</name>
    <dbReference type="NCBI Taxonomy" id="35700"/>
    <lineage>
        <taxon>Bacteria</taxon>
        <taxon>Bacillati</taxon>
        <taxon>Bacillota</taxon>
        <taxon>Clostridia</taxon>
        <taxon>Eubacteriales</taxon>
        <taxon>Heliobacteriaceae</taxon>
        <taxon>Heliophilum</taxon>
    </lineage>
</organism>
<evidence type="ECO:0000256" key="7">
    <source>
        <dbReference type="SAM" id="Phobius"/>
    </source>
</evidence>
<evidence type="ECO:0000313" key="11">
    <source>
        <dbReference type="Proteomes" id="UP000294813"/>
    </source>
</evidence>
<feature type="transmembrane region" description="Helical" evidence="7">
    <location>
        <begin position="21"/>
        <end position="42"/>
    </location>
</feature>
<comment type="similarity">
    <text evidence="6">Belongs to the ABC-4 integral membrane protein family.</text>
</comment>
<dbReference type="Pfam" id="PF02687">
    <property type="entry name" value="FtsX"/>
    <property type="match status" value="1"/>
</dbReference>
<gene>
    <name evidence="10" type="ORF">EDD73_1139</name>
</gene>
<reference evidence="10 11" key="1">
    <citation type="submission" date="2019-03" db="EMBL/GenBank/DDBJ databases">
        <title>Genomic Encyclopedia of Type Strains, Phase IV (KMG-IV): sequencing the most valuable type-strain genomes for metagenomic binning, comparative biology and taxonomic classification.</title>
        <authorList>
            <person name="Goeker M."/>
        </authorList>
    </citation>
    <scope>NUCLEOTIDE SEQUENCE [LARGE SCALE GENOMIC DNA]</scope>
    <source>
        <strain evidence="10 11">DSM 11170</strain>
    </source>
</reference>
<dbReference type="Proteomes" id="UP000294813">
    <property type="component" value="Unassembled WGS sequence"/>
</dbReference>
<sequence>MIFLESCKMALASLLSNKLRSLLTMLGIIIGVSSVVTMISVGQGAQKSVTSQIGSLGSNVLYVNSGRVAAMPGASQGARGATQLLTMAEYELIRQAKGDLIQDVVPEAGTQSTVQFGKTTTTTTVTGTTADYARVRNFKATSGRFLKEQEVTNRENVAVLGSTVADDLFAGANPLGQKIRVGREAFTVIGVMEAKKSGPQDLGDQIFIPLTTAQKRLTGSNGIKQIIVTAVSAEKMDSAQGQIEKILTRKLGSAEKFTIRNQQDIIETVQSTTETLTLLLAGITGISLLVGGIGIMNIMLVSVTERTREIGIRKALGAKQKHILFQFLVESTTLSSLGGLIGVLVGIGASSLIASLGQWTTSISPASVLISFGFSSLVGVFFGIYPAKRAASLHPIDALRYE</sequence>
<evidence type="ECO:0000313" key="10">
    <source>
        <dbReference type="EMBL" id="TCP63959.1"/>
    </source>
</evidence>
<accession>A0A4R2RMR7</accession>
<keyword evidence="2" id="KW-1003">Cell membrane</keyword>
<evidence type="ECO:0000259" key="9">
    <source>
        <dbReference type="Pfam" id="PF12704"/>
    </source>
</evidence>
<evidence type="ECO:0000256" key="5">
    <source>
        <dbReference type="ARBA" id="ARBA00023136"/>
    </source>
</evidence>
<comment type="subcellular location">
    <subcellularLocation>
        <location evidence="1">Cell membrane</location>
        <topology evidence="1">Multi-pass membrane protein</topology>
    </subcellularLocation>
</comment>
<dbReference type="Pfam" id="PF12704">
    <property type="entry name" value="MacB_PCD"/>
    <property type="match status" value="1"/>
</dbReference>
<dbReference type="GO" id="GO:0022857">
    <property type="term" value="F:transmembrane transporter activity"/>
    <property type="evidence" value="ECO:0007669"/>
    <property type="project" value="TreeGrafter"/>
</dbReference>
<keyword evidence="11" id="KW-1185">Reference proteome</keyword>
<evidence type="ECO:0000256" key="2">
    <source>
        <dbReference type="ARBA" id="ARBA00022475"/>
    </source>
</evidence>
<dbReference type="InterPro" id="IPR025857">
    <property type="entry name" value="MacB_PCD"/>
</dbReference>
<dbReference type="PANTHER" id="PTHR30572">
    <property type="entry name" value="MEMBRANE COMPONENT OF TRANSPORTER-RELATED"/>
    <property type="match status" value="1"/>
</dbReference>
<evidence type="ECO:0000256" key="1">
    <source>
        <dbReference type="ARBA" id="ARBA00004651"/>
    </source>
</evidence>
<keyword evidence="5 7" id="KW-0472">Membrane</keyword>
<evidence type="ECO:0000256" key="3">
    <source>
        <dbReference type="ARBA" id="ARBA00022692"/>
    </source>
</evidence>
<feature type="domain" description="MacB-like periplasmic core" evidence="9">
    <location>
        <begin position="21"/>
        <end position="245"/>
    </location>
</feature>
<protein>
    <submittedName>
        <fullName evidence="10">Putative ABC transport system permease protein</fullName>
    </submittedName>
</protein>
<dbReference type="InterPro" id="IPR050250">
    <property type="entry name" value="Macrolide_Exporter_MacB"/>
</dbReference>
<dbReference type="InterPro" id="IPR003838">
    <property type="entry name" value="ABC3_permease_C"/>
</dbReference>
<feature type="transmembrane region" description="Helical" evidence="7">
    <location>
        <begin position="366"/>
        <end position="385"/>
    </location>
</feature>
<keyword evidence="4 7" id="KW-1133">Transmembrane helix</keyword>
<evidence type="ECO:0000256" key="4">
    <source>
        <dbReference type="ARBA" id="ARBA00022989"/>
    </source>
</evidence>
<dbReference type="EMBL" id="SLXT01000013">
    <property type="protein sequence ID" value="TCP63959.1"/>
    <property type="molecule type" value="Genomic_DNA"/>
</dbReference>
<proteinExistence type="inferred from homology"/>
<evidence type="ECO:0000259" key="8">
    <source>
        <dbReference type="Pfam" id="PF02687"/>
    </source>
</evidence>
<dbReference type="GO" id="GO:0005886">
    <property type="term" value="C:plasma membrane"/>
    <property type="evidence" value="ECO:0007669"/>
    <property type="project" value="UniProtKB-SubCell"/>
</dbReference>
<dbReference type="OrthoDB" id="9770036at2"/>
<evidence type="ECO:0000256" key="6">
    <source>
        <dbReference type="ARBA" id="ARBA00038076"/>
    </source>
</evidence>
<name>A0A4R2RMR7_9FIRM</name>
<dbReference type="RefSeq" id="WP_131919315.1">
    <property type="nucleotide sequence ID" value="NZ_JAOQNU010000012.1"/>
</dbReference>
<keyword evidence="3 7" id="KW-0812">Transmembrane</keyword>
<feature type="transmembrane region" description="Helical" evidence="7">
    <location>
        <begin position="324"/>
        <end position="354"/>
    </location>
</feature>
<dbReference type="PANTHER" id="PTHR30572:SF4">
    <property type="entry name" value="ABC TRANSPORTER PERMEASE YTRF"/>
    <property type="match status" value="1"/>
</dbReference>
<comment type="caution">
    <text evidence="10">The sequence shown here is derived from an EMBL/GenBank/DDBJ whole genome shotgun (WGS) entry which is preliminary data.</text>
</comment>
<feature type="transmembrane region" description="Helical" evidence="7">
    <location>
        <begin position="278"/>
        <end position="303"/>
    </location>
</feature>
<feature type="domain" description="ABC3 transporter permease C-terminal" evidence="8">
    <location>
        <begin position="283"/>
        <end position="395"/>
    </location>
</feature>
<dbReference type="AlphaFoldDB" id="A0A4R2RMR7"/>